<dbReference type="AlphaFoldDB" id="A0A9D4N057"/>
<reference evidence="1" key="1">
    <citation type="journal article" date="2019" name="bioRxiv">
        <title>The Genome of the Zebra Mussel, Dreissena polymorpha: A Resource for Invasive Species Research.</title>
        <authorList>
            <person name="McCartney M.A."/>
            <person name="Auch B."/>
            <person name="Kono T."/>
            <person name="Mallez S."/>
            <person name="Zhang Y."/>
            <person name="Obille A."/>
            <person name="Becker A."/>
            <person name="Abrahante J.E."/>
            <person name="Garbe J."/>
            <person name="Badalamenti J.P."/>
            <person name="Herman A."/>
            <person name="Mangelson H."/>
            <person name="Liachko I."/>
            <person name="Sullivan S."/>
            <person name="Sone E.D."/>
            <person name="Koren S."/>
            <person name="Silverstein K.A.T."/>
            <person name="Beckman K.B."/>
            <person name="Gohl D.M."/>
        </authorList>
    </citation>
    <scope>NUCLEOTIDE SEQUENCE</scope>
    <source>
        <strain evidence="1">Duluth1</strain>
        <tissue evidence="1">Whole animal</tissue>
    </source>
</reference>
<accession>A0A9D4N057</accession>
<comment type="caution">
    <text evidence="1">The sequence shown here is derived from an EMBL/GenBank/DDBJ whole genome shotgun (WGS) entry which is preliminary data.</text>
</comment>
<sequence length="79" mass="8958">MPASARGSDNIPPTYLPASTIKLDLFKKYTMQCTSEHRVIKVTAFMWSKCIPHIRIASSRDVCATYENKRKRVVGALEE</sequence>
<dbReference type="EMBL" id="JAIWYP010000001">
    <property type="protein sequence ID" value="KAH3885370.1"/>
    <property type="molecule type" value="Genomic_DNA"/>
</dbReference>
<evidence type="ECO:0000313" key="1">
    <source>
        <dbReference type="EMBL" id="KAH3885370.1"/>
    </source>
</evidence>
<organism evidence="1 2">
    <name type="scientific">Dreissena polymorpha</name>
    <name type="common">Zebra mussel</name>
    <name type="synonym">Mytilus polymorpha</name>
    <dbReference type="NCBI Taxonomy" id="45954"/>
    <lineage>
        <taxon>Eukaryota</taxon>
        <taxon>Metazoa</taxon>
        <taxon>Spiralia</taxon>
        <taxon>Lophotrochozoa</taxon>
        <taxon>Mollusca</taxon>
        <taxon>Bivalvia</taxon>
        <taxon>Autobranchia</taxon>
        <taxon>Heteroconchia</taxon>
        <taxon>Euheterodonta</taxon>
        <taxon>Imparidentia</taxon>
        <taxon>Neoheterodontei</taxon>
        <taxon>Myida</taxon>
        <taxon>Dreissenoidea</taxon>
        <taxon>Dreissenidae</taxon>
        <taxon>Dreissena</taxon>
    </lineage>
</organism>
<name>A0A9D4N057_DREPO</name>
<proteinExistence type="predicted"/>
<reference evidence="1" key="2">
    <citation type="submission" date="2020-11" db="EMBL/GenBank/DDBJ databases">
        <authorList>
            <person name="McCartney M.A."/>
            <person name="Auch B."/>
            <person name="Kono T."/>
            <person name="Mallez S."/>
            <person name="Becker A."/>
            <person name="Gohl D.M."/>
            <person name="Silverstein K.A.T."/>
            <person name="Koren S."/>
            <person name="Bechman K.B."/>
            <person name="Herman A."/>
            <person name="Abrahante J.E."/>
            <person name="Garbe J."/>
        </authorList>
    </citation>
    <scope>NUCLEOTIDE SEQUENCE</scope>
    <source>
        <strain evidence="1">Duluth1</strain>
        <tissue evidence="1">Whole animal</tissue>
    </source>
</reference>
<keyword evidence="2" id="KW-1185">Reference proteome</keyword>
<protein>
    <submittedName>
        <fullName evidence="1">Uncharacterized protein</fullName>
    </submittedName>
</protein>
<dbReference type="Proteomes" id="UP000828390">
    <property type="component" value="Unassembled WGS sequence"/>
</dbReference>
<evidence type="ECO:0000313" key="2">
    <source>
        <dbReference type="Proteomes" id="UP000828390"/>
    </source>
</evidence>
<gene>
    <name evidence="1" type="ORF">DPMN_009363</name>
</gene>